<accession>A0ABY1QXZ8</accession>
<proteinExistence type="predicted"/>
<keyword evidence="2" id="KW-1185">Reference proteome</keyword>
<organism evidence="1 2">
    <name type="scientific">Novosphingobium panipatense</name>
    <dbReference type="NCBI Taxonomy" id="428991"/>
    <lineage>
        <taxon>Bacteria</taxon>
        <taxon>Pseudomonadati</taxon>
        <taxon>Pseudomonadota</taxon>
        <taxon>Alphaproteobacteria</taxon>
        <taxon>Sphingomonadales</taxon>
        <taxon>Sphingomonadaceae</taxon>
        <taxon>Novosphingobium</taxon>
    </lineage>
</organism>
<comment type="caution">
    <text evidence="1">The sequence shown here is derived from an EMBL/GenBank/DDBJ whole genome shotgun (WGS) entry which is preliminary data.</text>
</comment>
<dbReference type="Proteomes" id="UP001157910">
    <property type="component" value="Unassembled WGS sequence"/>
</dbReference>
<sequence length="130" mass="14834">MKNFAEMTPERLAAYRECVAVLNDQMRAKLDSPAPNIVVMTQGILALVDSNPAIAIARQLELMFIVSTYSAFSEDNNPHGERDFGDFEWRGTRCYWKIDYYDRQTDYGSPDPADPAVTCRILTILRADEY</sequence>
<dbReference type="Pfam" id="PF12599">
    <property type="entry name" value="DUF3768"/>
    <property type="match status" value="1"/>
</dbReference>
<evidence type="ECO:0000313" key="1">
    <source>
        <dbReference type="EMBL" id="SMP80911.1"/>
    </source>
</evidence>
<reference evidence="1 2" key="1">
    <citation type="submission" date="2017-05" db="EMBL/GenBank/DDBJ databases">
        <authorList>
            <person name="Varghese N."/>
            <person name="Submissions S."/>
        </authorList>
    </citation>
    <scope>NUCLEOTIDE SEQUENCE [LARGE SCALE GENOMIC DNA]</scope>
    <source>
        <strain evidence="1 2">SM16</strain>
    </source>
</reference>
<evidence type="ECO:0008006" key="3">
    <source>
        <dbReference type="Google" id="ProtNLM"/>
    </source>
</evidence>
<name>A0ABY1QXZ8_9SPHN</name>
<dbReference type="EMBL" id="FXUI01000015">
    <property type="protein sequence ID" value="SMP80911.1"/>
    <property type="molecule type" value="Genomic_DNA"/>
</dbReference>
<protein>
    <recommendedName>
        <fullName evidence="3">DUF3768 domain-containing protein</fullName>
    </recommendedName>
</protein>
<dbReference type="RefSeq" id="WP_257542321.1">
    <property type="nucleotide sequence ID" value="NZ_FXUI01000015.1"/>
</dbReference>
<evidence type="ECO:0000313" key="2">
    <source>
        <dbReference type="Proteomes" id="UP001157910"/>
    </source>
</evidence>
<gene>
    <name evidence="1" type="ORF">SAMN06296065_11591</name>
</gene>
<dbReference type="InterPro" id="IPR022243">
    <property type="entry name" value="DUF3768"/>
</dbReference>